<accession>M7B7V2</accession>
<organism evidence="2 3">
    <name type="scientific">Chelonia mydas</name>
    <name type="common">Green sea-turtle</name>
    <name type="synonym">Chelonia agassizi</name>
    <dbReference type="NCBI Taxonomy" id="8469"/>
    <lineage>
        <taxon>Eukaryota</taxon>
        <taxon>Metazoa</taxon>
        <taxon>Chordata</taxon>
        <taxon>Craniata</taxon>
        <taxon>Vertebrata</taxon>
        <taxon>Euteleostomi</taxon>
        <taxon>Archelosauria</taxon>
        <taxon>Testudinata</taxon>
        <taxon>Testudines</taxon>
        <taxon>Cryptodira</taxon>
        <taxon>Durocryptodira</taxon>
        <taxon>Americhelydia</taxon>
        <taxon>Chelonioidea</taxon>
        <taxon>Cheloniidae</taxon>
        <taxon>Chelonia</taxon>
    </lineage>
</organism>
<dbReference type="STRING" id="8469.M7B7V2"/>
<keyword evidence="3" id="KW-1185">Reference proteome</keyword>
<dbReference type="Proteomes" id="UP000031443">
    <property type="component" value="Unassembled WGS sequence"/>
</dbReference>
<evidence type="ECO:0000256" key="1">
    <source>
        <dbReference type="SAM" id="MobiDB-lite"/>
    </source>
</evidence>
<evidence type="ECO:0000313" key="3">
    <source>
        <dbReference type="Proteomes" id="UP000031443"/>
    </source>
</evidence>
<gene>
    <name evidence="2" type="ORF">UY3_14660</name>
</gene>
<sequence>MWLARKHFSTLTGSEIIKQMPSSDRKNSCPGFRRLSLASVSIQPSRTSSINGVSRSSVTRCKPGANCPSTRSGISRQLSPLSVAEDSAAPILELQSRSPSGICRHSRVERQIRSDHGCSEEEEEKEQEVERYLGKTINPSSDHQSAAEEGIRAYCRM</sequence>
<dbReference type="EMBL" id="KB565007">
    <property type="protein sequence ID" value="EMP28238.1"/>
    <property type="molecule type" value="Genomic_DNA"/>
</dbReference>
<reference evidence="3" key="1">
    <citation type="journal article" date="2013" name="Nat. Genet.">
        <title>The draft genomes of soft-shell turtle and green sea turtle yield insights into the development and evolution of the turtle-specific body plan.</title>
        <authorList>
            <person name="Wang Z."/>
            <person name="Pascual-Anaya J."/>
            <person name="Zadissa A."/>
            <person name="Li W."/>
            <person name="Niimura Y."/>
            <person name="Huang Z."/>
            <person name="Li C."/>
            <person name="White S."/>
            <person name="Xiong Z."/>
            <person name="Fang D."/>
            <person name="Wang B."/>
            <person name="Ming Y."/>
            <person name="Chen Y."/>
            <person name="Zheng Y."/>
            <person name="Kuraku S."/>
            <person name="Pignatelli M."/>
            <person name="Herrero J."/>
            <person name="Beal K."/>
            <person name="Nozawa M."/>
            <person name="Li Q."/>
            <person name="Wang J."/>
            <person name="Zhang H."/>
            <person name="Yu L."/>
            <person name="Shigenobu S."/>
            <person name="Wang J."/>
            <person name="Liu J."/>
            <person name="Flicek P."/>
            <person name="Searle S."/>
            <person name="Wang J."/>
            <person name="Kuratani S."/>
            <person name="Yin Y."/>
            <person name="Aken B."/>
            <person name="Zhang G."/>
            <person name="Irie N."/>
        </authorList>
    </citation>
    <scope>NUCLEOTIDE SEQUENCE [LARGE SCALE GENOMIC DNA]</scope>
</reference>
<feature type="region of interest" description="Disordered" evidence="1">
    <location>
        <begin position="47"/>
        <end position="75"/>
    </location>
</feature>
<protein>
    <submittedName>
        <fullName evidence="2">Solute carrier family 35 member F4</fullName>
    </submittedName>
</protein>
<feature type="compositionally biased region" description="Polar residues" evidence="1">
    <location>
        <begin position="47"/>
        <end position="59"/>
    </location>
</feature>
<name>M7B7V2_CHEMY</name>
<evidence type="ECO:0000313" key="2">
    <source>
        <dbReference type="EMBL" id="EMP28238.1"/>
    </source>
</evidence>
<proteinExistence type="predicted"/>
<dbReference type="AlphaFoldDB" id="M7B7V2"/>